<name>A0A9W7E9X5_9STRA</name>
<dbReference type="InterPro" id="IPR022684">
    <property type="entry name" value="Calpain_cysteine_protease"/>
</dbReference>
<comment type="caution">
    <text evidence="11">The sequence shown here is derived from an EMBL/GenBank/DDBJ whole genome shotgun (WGS) entry which is preliminary data.</text>
</comment>
<dbReference type="CDD" id="cd00051">
    <property type="entry name" value="EFh"/>
    <property type="match status" value="2"/>
</dbReference>
<comment type="similarity">
    <text evidence="1">Belongs to the peptidase C2 family.</text>
</comment>
<dbReference type="SUPFAM" id="SSF49758">
    <property type="entry name" value="Calpain large subunit, middle domain (domain III)"/>
    <property type="match status" value="1"/>
</dbReference>
<dbReference type="PROSITE" id="PS50222">
    <property type="entry name" value="EF_HAND_2"/>
    <property type="match status" value="2"/>
</dbReference>
<dbReference type="InterPro" id="IPR038765">
    <property type="entry name" value="Papain-like_cys_pep_sf"/>
</dbReference>
<keyword evidence="8" id="KW-0175">Coiled coil</keyword>
<feature type="domain" description="EF-hand" evidence="10">
    <location>
        <begin position="144"/>
        <end position="179"/>
    </location>
</feature>
<dbReference type="InterPro" id="IPR036213">
    <property type="entry name" value="Calpain_III_sf"/>
</dbReference>
<evidence type="ECO:0000256" key="7">
    <source>
        <dbReference type="PROSITE-ProRule" id="PRU00239"/>
    </source>
</evidence>
<organism evidence="11 12">
    <name type="scientific">Triparma retinervis</name>
    <dbReference type="NCBI Taxonomy" id="2557542"/>
    <lineage>
        <taxon>Eukaryota</taxon>
        <taxon>Sar</taxon>
        <taxon>Stramenopiles</taxon>
        <taxon>Ochrophyta</taxon>
        <taxon>Bolidophyceae</taxon>
        <taxon>Parmales</taxon>
        <taxon>Triparmaceae</taxon>
        <taxon>Triparma</taxon>
    </lineage>
</organism>
<dbReference type="EMBL" id="BRXZ01002823">
    <property type="protein sequence ID" value="GMH70908.1"/>
    <property type="molecule type" value="Genomic_DNA"/>
</dbReference>
<dbReference type="GO" id="GO:0004198">
    <property type="term" value="F:calcium-dependent cysteine-type endopeptidase activity"/>
    <property type="evidence" value="ECO:0007669"/>
    <property type="project" value="InterPro"/>
</dbReference>
<evidence type="ECO:0000313" key="11">
    <source>
        <dbReference type="EMBL" id="GMH70908.1"/>
    </source>
</evidence>
<dbReference type="InterPro" id="IPR011992">
    <property type="entry name" value="EF-hand-dom_pair"/>
</dbReference>
<dbReference type="Gene3D" id="2.60.120.380">
    <property type="match status" value="1"/>
</dbReference>
<dbReference type="InterPro" id="IPR018247">
    <property type="entry name" value="EF_Hand_1_Ca_BS"/>
</dbReference>
<dbReference type="PANTHER" id="PTHR10183">
    <property type="entry name" value="CALPAIN"/>
    <property type="match status" value="1"/>
</dbReference>
<keyword evidence="5" id="KW-0106">Calcium</keyword>
<dbReference type="SMART" id="SM00230">
    <property type="entry name" value="CysPc"/>
    <property type="match status" value="1"/>
</dbReference>
<dbReference type="SMART" id="SM00054">
    <property type="entry name" value="EFh"/>
    <property type="match status" value="3"/>
</dbReference>
<feature type="coiled-coil region" evidence="8">
    <location>
        <begin position="705"/>
        <end position="739"/>
    </location>
</feature>
<dbReference type="PANTHER" id="PTHR10183:SF379">
    <property type="entry name" value="CALPAIN-5"/>
    <property type="match status" value="1"/>
</dbReference>
<keyword evidence="12" id="KW-1185">Reference proteome</keyword>
<dbReference type="PROSITE" id="PS50203">
    <property type="entry name" value="CALPAIN_CAT"/>
    <property type="match status" value="1"/>
</dbReference>
<dbReference type="CDD" id="cd00044">
    <property type="entry name" value="CysPc"/>
    <property type="match status" value="1"/>
</dbReference>
<dbReference type="InterPro" id="IPR002048">
    <property type="entry name" value="EF_hand_dom"/>
</dbReference>
<evidence type="ECO:0000259" key="10">
    <source>
        <dbReference type="PROSITE" id="PS50222"/>
    </source>
</evidence>
<dbReference type="Gene3D" id="1.10.238.10">
    <property type="entry name" value="EF-hand"/>
    <property type="match status" value="1"/>
</dbReference>
<evidence type="ECO:0000259" key="9">
    <source>
        <dbReference type="PROSITE" id="PS50203"/>
    </source>
</evidence>
<dbReference type="Pfam" id="PF01067">
    <property type="entry name" value="Calpain_III"/>
    <property type="match status" value="1"/>
</dbReference>
<dbReference type="SUPFAM" id="SSF54001">
    <property type="entry name" value="Cysteine proteinases"/>
    <property type="match status" value="1"/>
</dbReference>
<dbReference type="GO" id="GO:0005509">
    <property type="term" value="F:calcium ion binding"/>
    <property type="evidence" value="ECO:0007669"/>
    <property type="project" value="InterPro"/>
</dbReference>
<feature type="active site" evidence="6">
    <location>
        <position position="452"/>
    </location>
</feature>
<protein>
    <recommendedName>
        <fullName evidence="13">Calmodulin</fullName>
    </recommendedName>
</protein>
<dbReference type="Pfam" id="PF00648">
    <property type="entry name" value="Peptidase_C2"/>
    <property type="match status" value="1"/>
</dbReference>
<dbReference type="Proteomes" id="UP001165082">
    <property type="component" value="Unassembled WGS sequence"/>
</dbReference>
<evidence type="ECO:0000256" key="3">
    <source>
        <dbReference type="ARBA" id="ARBA00022801"/>
    </source>
</evidence>
<evidence type="ECO:0008006" key="13">
    <source>
        <dbReference type="Google" id="ProtNLM"/>
    </source>
</evidence>
<gene>
    <name evidence="11" type="ORF">TrRE_jg1912</name>
</gene>
<evidence type="ECO:0000313" key="12">
    <source>
        <dbReference type="Proteomes" id="UP001165082"/>
    </source>
</evidence>
<keyword evidence="4" id="KW-0788">Thiol protease</keyword>
<dbReference type="PROSITE" id="PS00018">
    <property type="entry name" value="EF_HAND_1"/>
    <property type="match status" value="2"/>
</dbReference>
<keyword evidence="3" id="KW-0378">Hydrolase</keyword>
<evidence type="ECO:0000256" key="4">
    <source>
        <dbReference type="ARBA" id="ARBA00022807"/>
    </source>
</evidence>
<dbReference type="AlphaFoldDB" id="A0A9W7E9X5"/>
<evidence type="ECO:0000256" key="1">
    <source>
        <dbReference type="ARBA" id="ARBA00007623"/>
    </source>
</evidence>
<dbReference type="SMART" id="SM00720">
    <property type="entry name" value="calpain_III"/>
    <property type="match status" value="1"/>
</dbReference>
<dbReference type="GO" id="GO:0006508">
    <property type="term" value="P:proteolysis"/>
    <property type="evidence" value="ECO:0007669"/>
    <property type="project" value="UniProtKB-KW"/>
</dbReference>
<dbReference type="PRINTS" id="PR00704">
    <property type="entry name" value="CALPAIN"/>
</dbReference>
<dbReference type="OrthoDB" id="424753at2759"/>
<keyword evidence="2" id="KW-0645">Protease</keyword>
<comment type="caution">
    <text evidence="7">Lacks conserved residue(s) required for the propagation of feature annotation.</text>
</comment>
<dbReference type="InterPro" id="IPR022682">
    <property type="entry name" value="Calpain_domain_III"/>
</dbReference>
<evidence type="ECO:0000256" key="8">
    <source>
        <dbReference type="SAM" id="Coils"/>
    </source>
</evidence>
<proteinExistence type="inferred from homology"/>
<dbReference type="InterPro" id="IPR022683">
    <property type="entry name" value="Calpain_III"/>
</dbReference>
<evidence type="ECO:0000256" key="6">
    <source>
        <dbReference type="PIRSR" id="PIRSR622684-1"/>
    </source>
</evidence>
<dbReference type="Gene3D" id="3.90.70.10">
    <property type="entry name" value="Cysteine proteinases"/>
    <property type="match status" value="1"/>
</dbReference>
<accession>A0A9W7E9X5</accession>
<feature type="domain" description="EF-hand" evidence="10">
    <location>
        <begin position="94"/>
        <end position="129"/>
    </location>
</feature>
<dbReference type="SUPFAM" id="SSF47473">
    <property type="entry name" value="EF-hand"/>
    <property type="match status" value="1"/>
</dbReference>
<feature type="domain" description="Calpain catalytic" evidence="9">
    <location>
        <begin position="200"/>
        <end position="512"/>
    </location>
</feature>
<reference evidence="11" key="1">
    <citation type="submission" date="2022-07" db="EMBL/GenBank/DDBJ databases">
        <title>Genome analysis of Parmales, a sister group of diatoms, reveals the evolutionary specialization of diatoms from phago-mixotrophs to photoautotrophs.</title>
        <authorList>
            <person name="Ban H."/>
            <person name="Sato S."/>
            <person name="Yoshikawa S."/>
            <person name="Kazumasa Y."/>
            <person name="Nakamura Y."/>
            <person name="Ichinomiya M."/>
            <person name="Saitoh K."/>
            <person name="Sato N."/>
            <person name="Blanc-Mathieu R."/>
            <person name="Endo H."/>
            <person name="Kuwata A."/>
            <person name="Ogata H."/>
        </authorList>
    </citation>
    <scope>NUCLEOTIDE SEQUENCE</scope>
</reference>
<dbReference type="InterPro" id="IPR001300">
    <property type="entry name" value="Peptidase_C2_calpain_cat"/>
</dbReference>
<evidence type="ECO:0000256" key="5">
    <source>
        <dbReference type="ARBA" id="ARBA00022837"/>
    </source>
</evidence>
<evidence type="ECO:0000256" key="2">
    <source>
        <dbReference type="ARBA" id="ARBA00022670"/>
    </source>
</evidence>
<sequence length="744" mass="83553">MGVRGSTLIGKAEPDERLLHFTSWDMANIVALRERHAHDLGMAFALGVKQFAMLLELDENDAKAMFREVFDTDRNSLVDSFEVISCLAMLSMMSIKEKVDFIYSLYDFNGSGDITMDEMTILMRTLVTGCAKMDKKISPPSTEEVERLTVKAFNTADKDADGEISKYEFDQFCFSHPMCKDFLDYWCGNVNQVVLADKEVFVDATFPPAGVSLYENIAIPPSGMLPASTVEWLRPSQFCPDTPTLFSDGLLANKFCPGSASNKWFLSALHMAASNFSLIKNLFVHTGQEDHGRYCFKFFKEGTWVNAVVDDYLPFNRMGLPLFTQGADRNEIWAMLVEKAYAKIHGGYESTIEGNIEYALRDLTGGIATANDTNKDPKFQEKVSQGKFWLALKKELKNGVVGCSSTTPAVVSNDLGDVQVTNRMGIIVGLGYSVLETLEVNEKRLKLIKIGNPWGTGDFTGDWGNTSPLWEEDLEVARAARRNPKVKDSSSFWMTQSDFVRIFNVQYFCKVLPEEWQTVRRTSTFPVKGGGCVNFPMWVQNEQILIDVEDETEVVVTLTQEDDLYHKDRPKGTKVSRPHIGVVCHRHNFGDIDLGSTKKLMTMRSSAIELMSSFSNARDTTMTGELKVGQYAIVPQTFDPDAGCKYWITVQSRERINIYAGSEIDFDKKFLDKDLEGDNEMEQDITKAGVPRDHGIEEANQIVALQAASKMIANLTIKARDLRKKKLNLEKRVQELVLASGKLQ</sequence>